<proteinExistence type="predicted"/>
<organism evidence="8 9">
    <name type="scientific">Anopheles gambiae</name>
    <name type="common">African malaria mosquito</name>
    <dbReference type="NCBI Taxonomy" id="7165"/>
    <lineage>
        <taxon>Eukaryota</taxon>
        <taxon>Metazoa</taxon>
        <taxon>Ecdysozoa</taxon>
        <taxon>Arthropoda</taxon>
        <taxon>Hexapoda</taxon>
        <taxon>Insecta</taxon>
        <taxon>Pterygota</taxon>
        <taxon>Neoptera</taxon>
        <taxon>Endopterygota</taxon>
        <taxon>Diptera</taxon>
        <taxon>Nematocera</taxon>
        <taxon>Culicoidea</taxon>
        <taxon>Culicidae</taxon>
        <taxon>Anophelinae</taxon>
        <taxon>Anopheles</taxon>
    </lineage>
</organism>
<evidence type="ECO:0000313" key="8">
    <source>
        <dbReference type="EnsemblMetazoa" id="AGAP029210-PA"/>
    </source>
</evidence>
<dbReference type="InParanoid" id="A0A3F2YYT7"/>
<keyword evidence="9" id="KW-1185">Reference proteome</keyword>
<evidence type="ECO:0000256" key="6">
    <source>
        <dbReference type="ARBA" id="ARBA00023170"/>
    </source>
</evidence>
<dbReference type="EnsemblMetazoa" id="AGAP029210-RA">
    <property type="protein sequence ID" value="AGAP029210-PA"/>
    <property type="gene ID" value="AGAP029210"/>
</dbReference>
<evidence type="ECO:0000256" key="2">
    <source>
        <dbReference type="ARBA" id="ARBA00022475"/>
    </source>
</evidence>
<keyword evidence="7" id="KW-0325">Glycoprotein</keyword>
<evidence type="ECO:0000256" key="4">
    <source>
        <dbReference type="ARBA" id="ARBA00022989"/>
    </source>
</evidence>
<evidence type="ECO:0000256" key="5">
    <source>
        <dbReference type="ARBA" id="ARBA00023136"/>
    </source>
</evidence>
<reference evidence="8" key="3">
    <citation type="submission" date="2020-05" db="UniProtKB">
        <authorList>
            <consortium name="EnsemblMetazoa"/>
        </authorList>
    </citation>
    <scope>IDENTIFICATION</scope>
    <source>
        <strain evidence="8">PEST</strain>
    </source>
</reference>
<keyword evidence="6" id="KW-0675">Receptor</keyword>
<dbReference type="Proteomes" id="UP000007062">
    <property type="component" value="Chromosome 3R"/>
</dbReference>
<sequence>MKVSVVLCVLFLHRIVLTSGGGLQPIRNAAKTPLDSFLNDVMKGHLGYSAGGACFFGSPSTVDWQATNPRVVRHCSGVEACLGMRSTEETKCAMIVVVVKASFFSVDFYLILILMCHHLVLPEQGRVYHQMLQLSRVAHWSSRAVHIFVWQDTMPLENETQLASSLLSLGIVRVLLLHLNTRTKAIKISFPILFEQRSTPVDPQTALKLLSQFNQLANVHRYPHKTLYYVRIPYLYRYDRVFGGPDYKFLQTVLERQNATHTWFFHQSDDARFNTSDLNVVDRKQLVARRVTFSLNRLLPTDPTTMEKLYLNTFDGMCVLVPRKLLQTFILKLWQPFSQYLWYTVIAIVLAAIIGNLTMPRLFAVNYILALLFGSKSDDYRLKAFDRAILFTLDVLLFLLKEAYTAKIITYMIQTQYEAELDTLAQLALGGPPLLLTPGDYERLNESLRTITGLRIVMRTDFSSLTTDWRDYFRPDYAHAIPCSYGRALVSSHAMHESDAPKFYLLREKLLIQPEAFSFPRHSPFMGRLSFFAACLWESGIFGSWLSDDYYTQDRTPTLDEVLKFENLASLFYVLLVGFAVALVVFGAEQLVALVRMRIGSKRERKMIRKALEFRKEKKKKIAQKATIRYVASK</sequence>
<accession>A0A3F2YYT7</accession>
<dbReference type="PANTHER" id="PTHR42643:SF41">
    <property type="entry name" value="IONOTROPIC RECEPTOR 20A-RELATED"/>
    <property type="match status" value="1"/>
</dbReference>
<evidence type="ECO:0000256" key="3">
    <source>
        <dbReference type="ARBA" id="ARBA00022692"/>
    </source>
</evidence>
<evidence type="ECO:0000313" key="9">
    <source>
        <dbReference type="Proteomes" id="UP000007062"/>
    </source>
</evidence>
<dbReference type="VEuPathDB" id="VectorBase:AGAP029210"/>
<keyword evidence="3" id="KW-0812">Transmembrane</keyword>
<dbReference type="AlphaFoldDB" id="A0A3F2YYT7"/>
<evidence type="ECO:0000256" key="7">
    <source>
        <dbReference type="ARBA" id="ARBA00023180"/>
    </source>
</evidence>
<evidence type="ECO:0000256" key="1">
    <source>
        <dbReference type="ARBA" id="ARBA00004651"/>
    </source>
</evidence>
<dbReference type="EMBL" id="AAAB01008984">
    <property type="status" value="NOT_ANNOTATED_CDS"/>
    <property type="molecule type" value="Genomic_DNA"/>
</dbReference>
<reference evidence="8 9" key="2">
    <citation type="journal article" date="2004" name="Trends Parasitol.">
        <title>The Anopheles gambiae genome: an update.</title>
        <authorList>
            <person name="Mongin E."/>
            <person name="Louis C."/>
            <person name="Holt R.A."/>
            <person name="Birney E."/>
            <person name="Collins F.H."/>
        </authorList>
    </citation>
    <scope>NUCLEOTIDE SEQUENCE [LARGE SCALE GENOMIC DNA]</scope>
    <source>
        <strain evidence="8 9">PEST</strain>
    </source>
</reference>
<reference evidence="8 9" key="1">
    <citation type="journal article" date="2002" name="Science">
        <title>The genome sequence of the malaria mosquito Anopheles gambiae.</title>
        <authorList>
            <person name="Holt R.A."/>
            <person name="Subramanian G.M."/>
            <person name="Halpern A."/>
            <person name="Sutton G.G."/>
            <person name="Charlab R."/>
            <person name="Nusskern D.R."/>
            <person name="Wincker P."/>
            <person name="Clark A.G."/>
            <person name="Ribeiro J.M."/>
            <person name="Wides R."/>
            <person name="Salzberg S.L."/>
            <person name="Loftus B."/>
            <person name="Yandell M."/>
            <person name="Majoros W.H."/>
            <person name="Rusch D.B."/>
            <person name="Lai Z."/>
            <person name="Kraft C.L."/>
            <person name="Abril J.F."/>
            <person name="Anthouard V."/>
            <person name="Arensburger P."/>
            <person name="Atkinson P.W."/>
            <person name="Baden H."/>
            <person name="de Berardinis V."/>
            <person name="Baldwin D."/>
            <person name="Benes V."/>
            <person name="Biedler J."/>
            <person name="Blass C."/>
            <person name="Bolanos R."/>
            <person name="Boscus D."/>
            <person name="Barnstead M."/>
            <person name="Cai S."/>
            <person name="Center A."/>
            <person name="Chaturverdi K."/>
            <person name="Christophides G.K."/>
            <person name="Chrystal M.A."/>
            <person name="Clamp M."/>
            <person name="Cravchik A."/>
            <person name="Curwen V."/>
            <person name="Dana A."/>
            <person name="Delcher A."/>
            <person name="Dew I."/>
            <person name="Evans C.A."/>
            <person name="Flanigan M."/>
            <person name="Grundschober-Freimoser A."/>
            <person name="Friedli L."/>
            <person name="Gu Z."/>
            <person name="Guan P."/>
            <person name="Guigo R."/>
            <person name="Hillenmeyer M.E."/>
            <person name="Hladun S.L."/>
            <person name="Hogan J.R."/>
            <person name="Hong Y.S."/>
            <person name="Hoover J."/>
            <person name="Jaillon O."/>
            <person name="Ke Z."/>
            <person name="Kodira C."/>
            <person name="Kokoza E."/>
            <person name="Koutsos A."/>
            <person name="Letunic I."/>
            <person name="Levitsky A."/>
            <person name="Liang Y."/>
            <person name="Lin J.J."/>
            <person name="Lobo N.F."/>
            <person name="Lopez J.R."/>
            <person name="Malek J.A."/>
            <person name="McIntosh T.C."/>
            <person name="Meister S."/>
            <person name="Miller J."/>
            <person name="Mobarry C."/>
            <person name="Mongin E."/>
            <person name="Murphy S.D."/>
            <person name="O'Brochta D.A."/>
            <person name="Pfannkoch C."/>
            <person name="Qi R."/>
            <person name="Regier M.A."/>
            <person name="Remington K."/>
            <person name="Shao H."/>
            <person name="Sharakhova M.V."/>
            <person name="Sitter C.D."/>
            <person name="Shetty J."/>
            <person name="Smith T.J."/>
            <person name="Strong R."/>
            <person name="Sun J."/>
            <person name="Thomasova D."/>
            <person name="Ton L.Q."/>
            <person name="Topalis P."/>
            <person name="Tu Z."/>
            <person name="Unger M.F."/>
            <person name="Walenz B."/>
            <person name="Wang A."/>
            <person name="Wang J."/>
            <person name="Wang M."/>
            <person name="Wang X."/>
            <person name="Woodford K.J."/>
            <person name="Wortman J.R."/>
            <person name="Wu M."/>
            <person name="Yao A."/>
            <person name="Zdobnov E.M."/>
            <person name="Zhang H."/>
            <person name="Zhao Q."/>
            <person name="Zhao S."/>
            <person name="Zhu S.C."/>
            <person name="Zhimulev I."/>
            <person name="Coluzzi M."/>
            <person name="della Torre A."/>
            <person name="Roth C.W."/>
            <person name="Louis C."/>
            <person name="Kalush F."/>
            <person name="Mural R.J."/>
            <person name="Myers E.W."/>
            <person name="Adams M.D."/>
            <person name="Smith H.O."/>
            <person name="Broder S."/>
            <person name="Gardner M.J."/>
            <person name="Fraser C.M."/>
            <person name="Birney E."/>
            <person name="Bork P."/>
            <person name="Brey P.T."/>
            <person name="Venter J.C."/>
            <person name="Weissenbach J."/>
            <person name="Kafatos F.C."/>
            <person name="Collins F.H."/>
            <person name="Hoffman S.L."/>
        </authorList>
    </citation>
    <scope>NUCLEOTIDE SEQUENCE [LARGE SCALE GENOMIC DNA]</scope>
    <source>
        <strain evidence="8 9">PEST</strain>
    </source>
</reference>
<comment type="subcellular location">
    <subcellularLocation>
        <location evidence="1">Cell membrane</location>
        <topology evidence="1">Multi-pass membrane protein</topology>
    </subcellularLocation>
</comment>
<keyword evidence="2" id="KW-1003">Cell membrane</keyword>
<dbReference type="PANTHER" id="PTHR42643">
    <property type="entry name" value="IONOTROPIC RECEPTOR 20A-RELATED"/>
    <property type="match status" value="1"/>
</dbReference>
<name>A0A3F2YYT7_ANOGA</name>
<dbReference type="InterPro" id="IPR052192">
    <property type="entry name" value="Insect_Ionotropic_Sensory_Rcpt"/>
</dbReference>
<keyword evidence="4" id="KW-1133">Transmembrane helix</keyword>
<protein>
    <submittedName>
        <fullName evidence="8">Uncharacterized protein</fullName>
    </submittedName>
</protein>
<dbReference type="GO" id="GO:0005886">
    <property type="term" value="C:plasma membrane"/>
    <property type="evidence" value="ECO:0007669"/>
    <property type="project" value="UniProtKB-SubCell"/>
</dbReference>
<keyword evidence="5" id="KW-0472">Membrane</keyword>